<organism evidence="1 2">
    <name type="scientific">Aliarcobacter cryaerophilus</name>
    <dbReference type="NCBI Taxonomy" id="28198"/>
    <lineage>
        <taxon>Bacteria</taxon>
        <taxon>Pseudomonadati</taxon>
        <taxon>Campylobacterota</taxon>
        <taxon>Epsilonproteobacteria</taxon>
        <taxon>Campylobacterales</taxon>
        <taxon>Arcobacteraceae</taxon>
        <taxon>Aliarcobacter</taxon>
    </lineage>
</organism>
<name>A0A2S9T6D7_9BACT</name>
<dbReference type="STRING" id="28198.GCA_001572855_00508"/>
<evidence type="ECO:0000313" key="1">
    <source>
        <dbReference type="EMBL" id="PRM94381.1"/>
    </source>
</evidence>
<sequence>MTKKIDTNTITEYGIKIVMDEEKIIREGKYTLEEIYKNIDDLAEFSRMKKIDKYYYVSKNDTPSDLGCFVCSNLEDKKWFTDNIKEWLWFDKIEGVHDIIDFYKNKKMKNEKIY</sequence>
<dbReference type="RefSeq" id="WP_207797719.1">
    <property type="nucleotide sequence ID" value="NZ_NXGE01000004.1"/>
</dbReference>
<proteinExistence type="predicted"/>
<dbReference type="EMBL" id="NXGE01000004">
    <property type="protein sequence ID" value="PRM94381.1"/>
    <property type="molecule type" value="Genomic_DNA"/>
</dbReference>
<reference evidence="1 2" key="1">
    <citation type="submission" date="2017-09" db="EMBL/GenBank/DDBJ databases">
        <title>Reassesment of A. cryaerophilus.</title>
        <authorList>
            <person name="Perez-Cataluna A."/>
            <person name="Collado L."/>
            <person name="Salgado O."/>
            <person name="Lefinanco V."/>
            <person name="Figueras M.J."/>
        </authorList>
    </citation>
    <scope>NUCLEOTIDE SEQUENCE [LARGE SCALE GENOMIC DNA]</scope>
    <source>
        <strain evidence="1 2">LMG 10210</strain>
    </source>
</reference>
<evidence type="ECO:0000313" key="2">
    <source>
        <dbReference type="Proteomes" id="UP000238281"/>
    </source>
</evidence>
<gene>
    <name evidence="1" type="ORF">CJ673_07755</name>
</gene>
<protein>
    <submittedName>
        <fullName evidence="1">Uncharacterized protein</fullName>
    </submittedName>
</protein>
<dbReference type="Proteomes" id="UP000238281">
    <property type="component" value="Unassembled WGS sequence"/>
</dbReference>
<comment type="caution">
    <text evidence="1">The sequence shown here is derived from an EMBL/GenBank/DDBJ whole genome shotgun (WGS) entry which is preliminary data.</text>
</comment>
<accession>A0A2S9T6D7</accession>
<dbReference type="AlphaFoldDB" id="A0A2S9T6D7"/>